<evidence type="ECO:0000256" key="3">
    <source>
        <dbReference type="ARBA" id="ARBA00022525"/>
    </source>
</evidence>
<evidence type="ECO:0000313" key="7">
    <source>
        <dbReference type="Proteomes" id="UP000709295"/>
    </source>
</evidence>
<evidence type="ECO:0000256" key="2">
    <source>
        <dbReference type="ARBA" id="ARBA00010400"/>
    </source>
</evidence>
<evidence type="ECO:0000256" key="5">
    <source>
        <dbReference type="RuleBase" id="RU367124"/>
    </source>
</evidence>
<comment type="subcellular location">
    <subcellularLocation>
        <location evidence="1 5">Secreted</location>
    </subcellularLocation>
</comment>
<dbReference type="Proteomes" id="UP000709295">
    <property type="component" value="Unassembled WGS sequence"/>
</dbReference>
<name>A0A8J5M2R3_9STRA</name>
<evidence type="ECO:0000313" key="6">
    <source>
        <dbReference type="EMBL" id="KAG6956491.1"/>
    </source>
</evidence>
<dbReference type="Pfam" id="PF16810">
    <property type="entry name" value="RXLR"/>
    <property type="match status" value="1"/>
</dbReference>
<keyword evidence="4 5" id="KW-0732">Signal</keyword>
<organism evidence="6 7">
    <name type="scientific">Phytophthora aleatoria</name>
    <dbReference type="NCBI Taxonomy" id="2496075"/>
    <lineage>
        <taxon>Eukaryota</taxon>
        <taxon>Sar</taxon>
        <taxon>Stramenopiles</taxon>
        <taxon>Oomycota</taxon>
        <taxon>Peronosporomycetes</taxon>
        <taxon>Peronosporales</taxon>
        <taxon>Peronosporaceae</taxon>
        <taxon>Phytophthora</taxon>
    </lineage>
</organism>
<comment type="domain">
    <text evidence="5">The RxLR-dEER motif acts to carry the protein into the host cell cytoplasm through binding to cell surface phosphatidylinositol-3-phosphate.</text>
</comment>
<evidence type="ECO:0000256" key="4">
    <source>
        <dbReference type="ARBA" id="ARBA00022729"/>
    </source>
</evidence>
<accession>A0A8J5M2R3</accession>
<feature type="chain" id="PRO_5035342303" description="RxLR effector protein" evidence="5">
    <location>
        <begin position="24"/>
        <end position="140"/>
    </location>
</feature>
<proteinExistence type="inferred from homology"/>
<reference evidence="6" key="1">
    <citation type="submission" date="2021-01" db="EMBL/GenBank/DDBJ databases">
        <title>Phytophthora aleatoria, a newly-described species from Pinus radiata is distinct from Phytophthora cactorum isolates based on comparative genomics.</title>
        <authorList>
            <person name="Mcdougal R."/>
            <person name="Panda P."/>
            <person name="Williams N."/>
            <person name="Studholme D.J."/>
        </authorList>
    </citation>
    <scope>NUCLEOTIDE SEQUENCE</scope>
    <source>
        <strain evidence="6">NZFS 4037</strain>
    </source>
</reference>
<keyword evidence="7" id="KW-1185">Reference proteome</keyword>
<dbReference type="AlphaFoldDB" id="A0A8J5M2R3"/>
<dbReference type="GO" id="GO:0005576">
    <property type="term" value="C:extracellular region"/>
    <property type="evidence" value="ECO:0007669"/>
    <property type="project" value="UniProtKB-SubCell"/>
</dbReference>
<comment type="similarity">
    <text evidence="2 5">Belongs to the RxLR effector family.</text>
</comment>
<sequence>MRVSYVFLVAAATLLATCDVVSASPSALSKPASADTVRSINGHIDGTSTRSLRMLKKKTAAVVPDVEERAAKARQMDSEILENIVSDRAYAKQVFRSWLQNGQTKEDIENRLKTQGLLTKYDNVVNQYAQYLTIIEERSA</sequence>
<keyword evidence="3 5" id="KW-0964">Secreted</keyword>
<evidence type="ECO:0000256" key="1">
    <source>
        <dbReference type="ARBA" id="ARBA00004613"/>
    </source>
</evidence>
<comment type="caution">
    <text evidence="6">The sequence shown here is derived from an EMBL/GenBank/DDBJ whole genome shotgun (WGS) entry which is preliminary data.</text>
</comment>
<feature type="signal peptide" evidence="5">
    <location>
        <begin position="1"/>
        <end position="23"/>
    </location>
</feature>
<dbReference type="InterPro" id="IPR031825">
    <property type="entry name" value="RXLR"/>
</dbReference>
<comment type="function">
    <text evidence="5">Effector that suppresses plant defense responses during pathogen infection.</text>
</comment>
<dbReference type="EMBL" id="JAENGY010000797">
    <property type="protein sequence ID" value="KAG6956491.1"/>
    <property type="molecule type" value="Genomic_DNA"/>
</dbReference>
<protein>
    <recommendedName>
        <fullName evidence="5">RxLR effector protein</fullName>
    </recommendedName>
</protein>
<gene>
    <name evidence="6" type="ORF">JG688_00011404</name>
</gene>